<organism evidence="3 4">
    <name type="scientific">Agromyces seonyuensis</name>
    <dbReference type="NCBI Taxonomy" id="2662446"/>
    <lineage>
        <taxon>Bacteria</taxon>
        <taxon>Bacillati</taxon>
        <taxon>Actinomycetota</taxon>
        <taxon>Actinomycetes</taxon>
        <taxon>Micrococcales</taxon>
        <taxon>Microbacteriaceae</taxon>
        <taxon>Agromyces</taxon>
    </lineage>
</organism>
<feature type="region of interest" description="Disordered" evidence="1">
    <location>
        <begin position="1"/>
        <end position="31"/>
    </location>
</feature>
<feature type="compositionally biased region" description="Low complexity" evidence="1">
    <location>
        <begin position="12"/>
        <end position="31"/>
    </location>
</feature>
<name>A0A6I4P1R1_9MICO</name>
<dbReference type="SUPFAM" id="SSF54001">
    <property type="entry name" value="Cysteine proteinases"/>
    <property type="match status" value="1"/>
</dbReference>
<reference evidence="3 4" key="1">
    <citation type="submission" date="2019-12" db="EMBL/GenBank/DDBJ databases">
        <authorList>
            <person name="Kim Y.S."/>
        </authorList>
    </citation>
    <scope>NUCLEOTIDE SEQUENCE [LARGE SCALE GENOMIC DNA]</scope>
    <source>
        <strain evidence="3 4">MMS17-SY077</strain>
    </source>
</reference>
<dbReference type="EMBL" id="WSTA01000062">
    <property type="protein sequence ID" value="MWB99482.1"/>
    <property type="molecule type" value="Genomic_DNA"/>
</dbReference>
<evidence type="ECO:0000256" key="1">
    <source>
        <dbReference type="SAM" id="MobiDB-lite"/>
    </source>
</evidence>
<dbReference type="RefSeq" id="WP_160425758.1">
    <property type="nucleotide sequence ID" value="NZ_WSTA01000062.1"/>
</dbReference>
<keyword evidence="4" id="KW-1185">Reference proteome</keyword>
<dbReference type="Pfam" id="PF01841">
    <property type="entry name" value="Transglut_core"/>
    <property type="match status" value="1"/>
</dbReference>
<accession>A0A6I4P1R1</accession>
<dbReference type="AlphaFoldDB" id="A0A6I4P1R1"/>
<dbReference type="Gene3D" id="3.10.620.30">
    <property type="match status" value="1"/>
</dbReference>
<dbReference type="Proteomes" id="UP000438182">
    <property type="component" value="Unassembled WGS sequence"/>
</dbReference>
<proteinExistence type="predicted"/>
<dbReference type="InterPro" id="IPR002931">
    <property type="entry name" value="Transglutaminase-like"/>
</dbReference>
<dbReference type="InterPro" id="IPR038765">
    <property type="entry name" value="Papain-like_cys_pep_sf"/>
</dbReference>
<evidence type="ECO:0000313" key="4">
    <source>
        <dbReference type="Proteomes" id="UP000438182"/>
    </source>
</evidence>
<protein>
    <submittedName>
        <fullName evidence="3">Transglutaminase domain-containing protein</fullName>
    </submittedName>
</protein>
<evidence type="ECO:0000259" key="2">
    <source>
        <dbReference type="Pfam" id="PF01841"/>
    </source>
</evidence>
<comment type="caution">
    <text evidence="3">The sequence shown here is derived from an EMBL/GenBank/DDBJ whole genome shotgun (WGS) entry which is preliminary data.</text>
</comment>
<evidence type="ECO:0000313" key="3">
    <source>
        <dbReference type="EMBL" id="MWB99482.1"/>
    </source>
</evidence>
<gene>
    <name evidence="3" type="ORF">GB864_13110</name>
</gene>
<sequence>MESTSPRPAPLRPSAADAVAAHSPASDPGTHRALLAAVDPDPAALRAAATATIRHYRAEGEPTPAQLADIDRRTLASILDAAVERAAGPLTAPRAAEAKVGGCCRDHALLAVGVLREHGIPARSRLGFADYFTPGFRHDHVVVERWDDTEGRWCRLDPELAPGSRGFDVADLPTGSDAPFETAAEAWIAIRAGRADPGRYGVFPGADVAGEWFVHGYVIADVVHRFGTETLLWDEWGAMASFGGPVEAAAADLADRLARLTVDADAGDAEAEDELARFAESDARVRPGREVAVFSPSGLRTRIELPR</sequence>
<feature type="domain" description="Transglutaminase-like" evidence="2">
    <location>
        <begin position="85"/>
        <end position="158"/>
    </location>
</feature>